<accession>A0AAN6SE36</accession>
<dbReference type="AlphaFoldDB" id="A0AAN6SE36"/>
<evidence type="ECO:0000313" key="1">
    <source>
        <dbReference type="EMBL" id="KAK3949788.1"/>
    </source>
</evidence>
<reference evidence="1" key="1">
    <citation type="journal article" date="2023" name="Mol. Phylogenet. Evol.">
        <title>Genome-scale phylogeny and comparative genomics of the fungal order Sordariales.</title>
        <authorList>
            <person name="Hensen N."/>
            <person name="Bonometti L."/>
            <person name="Westerberg I."/>
            <person name="Brannstrom I.O."/>
            <person name="Guillou S."/>
            <person name="Cros-Aarteil S."/>
            <person name="Calhoun S."/>
            <person name="Haridas S."/>
            <person name="Kuo A."/>
            <person name="Mondo S."/>
            <person name="Pangilinan J."/>
            <person name="Riley R."/>
            <person name="LaButti K."/>
            <person name="Andreopoulos B."/>
            <person name="Lipzen A."/>
            <person name="Chen C."/>
            <person name="Yan M."/>
            <person name="Daum C."/>
            <person name="Ng V."/>
            <person name="Clum A."/>
            <person name="Steindorff A."/>
            <person name="Ohm R.A."/>
            <person name="Martin F."/>
            <person name="Silar P."/>
            <person name="Natvig D.O."/>
            <person name="Lalanne C."/>
            <person name="Gautier V."/>
            <person name="Ament-Velasquez S.L."/>
            <person name="Kruys A."/>
            <person name="Hutchinson M.I."/>
            <person name="Powell A.J."/>
            <person name="Barry K."/>
            <person name="Miller A.N."/>
            <person name="Grigoriev I.V."/>
            <person name="Debuchy R."/>
            <person name="Gladieux P."/>
            <person name="Hiltunen Thoren M."/>
            <person name="Johannesson H."/>
        </authorList>
    </citation>
    <scope>NUCLEOTIDE SEQUENCE</scope>
    <source>
        <strain evidence="1">CBS 626.80</strain>
    </source>
</reference>
<evidence type="ECO:0000313" key="2">
    <source>
        <dbReference type="Proteomes" id="UP001303222"/>
    </source>
</evidence>
<comment type="caution">
    <text evidence="1">The sequence shown here is derived from an EMBL/GenBank/DDBJ whole genome shotgun (WGS) entry which is preliminary data.</text>
</comment>
<gene>
    <name evidence="1" type="ORF">QBC32DRAFT_316498</name>
</gene>
<keyword evidence="2" id="KW-1185">Reference proteome</keyword>
<organism evidence="1 2">
    <name type="scientific">Pseudoneurospora amorphoporcata</name>
    <dbReference type="NCBI Taxonomy" id="241081"/>
    <lineage>
        <taxon>Eukaryota</taxon>
        <taxon>Fungi</taxon>
        <taxon>Dikarya</taxon>
        <taxon>Ascomycota</taxon>
        <taxon>Pezizomycotina</taxon>
        <taxon>Sordariomycetes</taxon>
        <taxon>Sordariomycetidae</taxon>
        <taxon>Sordariales</taxon>
        <taxon>Sordariaceae</taxon>
        <taxon>Pseudoneurospora</taxon>
    </lineage>
</organism>
<reference evidence="1" key="2">
    <citation type="submission" date="2023-06" db="EMBL/GenBank/DDBJ databases">
        <authorList>
            <consortium name="Lawrence Berkeley National Laboratory"/>
            <person name="Mondo S.J."/>
            <person name="Hensen N."/>
            <person name="Bonometti L."/>
            <person name="Westerberg I."/>
            <person name="Brannstrom I.O."/>
            <person name="Guillou S."/>
            <person name="Cros-Aarteil S."/>
            <person name="Calhoun S."/>
            <person name="Haridas S."/>
            <person name="Kuo A."/>
            <person name="Pangilinan J."/>
            <person name="Riley R."/>
            <person name="Labutti K."/>
            <person name="Andreopoulos B."/>
            <person name="Lipzen A."/>
            <person name="Chen C."/>
            <person name="Yanf M."/>
            <person name="Daum C."/>
            <person name="Ng V."/>
            <person name="Clum A."/>
            <person name="Steindorff A."/>
            <person name="Ohm R."/>
            <person name="Martin F."/>
            <person name="Silar P."/>
            <person name="Natvig D."/>
            <person name="Lalanne C."/>
            <person name="Gautier V."/>
            <person name="Ament-Velasquez S.L."/>
            <person name="Kruys A."/>
            <person name="Hutchinson M.I."/>
            <person name="Powell A.J."/>
            <person name="Barry K."/>
            <person name="Miller A.N."/>
            <person name="Grigoriev I.V."/>
            <person name="Debuchy R."/>
            <person name="Gladieux P."/>
            <person name="Thoren M.H."/>
            <person name="Johannesson H."/>
        </authorList>
    </citation>
    <scope>NUCLEOTIDE SEQUENCE</scope>
    <source>
        <strain evidence="1">CBS 626.80</strain>
    </source>
</reference>
<proteinExistence type="predicted"/>
<name>A0AAN6SE36_9PEZI</name>
<sequence>MFILWNEDNDSDDYNSEDDGAIEAKSARAEAIYMYECDNSDDELHPKGVQYPGMNVFRLTEYKHDNWSQHGDQQRNVMYFTDSEDDDSDDDGPEWYFEGEQETDAQCWGGGMRIIFYNSF</sequence>
<protein>
    <submittedName>
        <fullName evidence="1">Uncharacterized protein</fullName>
    </submittedName>
</protein>
<dbReference type="Proteomes" id="UP001303222">
    <property type="component" value="Unassembled WGS sequence"/>
</dbReference>
<dbReference type="EMBL" id="MU859201">
    <property type="protein sequence ID" value="KAK3949788.1"/>
    <property type="molecule type" value="Genomic_DNA"/>
</dbReference>